<dbReference type="SUPFAM" id="SSF53098">
    <property type="entry name" value="Ribonuclease H-like"/>
    <property type="match status" value="1"/>
</dbReference>
<dbReference type="InterPro" id="IPR036397">
    <property type="entry name" value="RNaseH_sf"/>
</dbReference>
<evidence type="ECO:0000259" key="8">
    <source>
        <dbReference type="PROSITE" id="PS50800"/>
    </source>
</evidence>
<evidence type="ECO:0000313" key="9">
    <source>
        <dbReference type="EMBL" id="RCH92750.1"/>
    </source>
</evidence>
<dbReference type="PROSITE" id="PS50800">
    <property type="entry name" value="SAP"/>
    <property type="match status" value="1"/>
</dbReference>
<dbReference type="SMART" id="SM00479">
    <property type="entry name" value="EXOIII"/>
    <property type="match status" value="1"/>
</dbReference>
<keyword evidence="4" id="KW-0378">Hydrolase</keyword>
<sequence length="260" mass="30357">MKVEELRLALEQLGLSTKGNKTKLKERLKKAKKEAKEVKKEEEEEEPKINKQPFDYYLFFDVEATCIENGGFKYANEIIEFPVVLVDGKTFEIVDEFRSYVKPTINPTLSEFCMKLTGISQDTVDNSPIFIDVLNQFQEFLAKYNLFQSSSAVFVTDGPFDIRDFITKQLEHSNIDPRPAYFTLPWINIRKLFKDFYHQTQNKNINGMLEHLNMSFKGREHSGLDDARNLAYIAKRMHEEGCIFKANCKLQKRQGNRKSR</sequence>
<dbReference type="InterPro" id="IPR051274">
    <property type="entry name" value="3-5_Exoribonuclease"/>
</dbReference>
<dbReference type="InterPro" id="IPR036361">
    <property type="entry name" value="SAP_dom_sf"/>
</dbReference>
<evidence type="ECO:0000313" key="10">
    <source>
        <dbReference type="Proteomes" id="UP000252139"/>
    </source>
</evidence>
<dbReference type="AlphaFoldDB" id="A0A367JS16"/>
<keyword evidence="7" id="KW-0175">Coiled coil</keyword>
<keyword evidence="10" id="KW-1185">Reference proteome</keyword>
<evidence type="ECO:0000256" key="5">
    <source>
        <dbReference type="ARBA" id="ARBA00022839"/>
    </source>
</evidence>
<dbReference type="CDD" id="cd06133">
    <property type="entry name" value="ERI-1_3'hExo_like"/>
    <property type="match status" value="1"/>
</dbReference>
<comment type="caution">
    <text evidence="9">The sequence shown here is derived from an EMBL/GenBank/DDBJ whole genome shotgun (WGS) entry which is preliminary data.</text>
</comment>
<keyword evidence="5" id="KW-0269">Exonuclease</keyword>
<evidence type="ECO:0000256" key="4">
    <source>
        <dbReference type="ARBA" id="ARBA00022801"/>
    </source>
</evidence>
<name>A0A367JS16_RHIAZ</name>
<dbReference type="InterPro" id="IPR012337">
    <property type="entry name" value="RNaseH-like_sf"/>
</dbReference>
<reference evidence="9 10" key="1">
    <citation type="journal article" date="2018" name="G3 (Bethesda)">
        <title>Phylogenetic and Phylogenomic Definition of Rhizopus Species.</title>
        <authorList>
            <person name="Gryganskyi A.P."/>
            <person name="Golan J."/>
            <person name="Dolatabadi S."/>
            <person name="Mondo S."/>
            <person name="Robb S."/>
            <person name="Idnurm A."/>
            <person name="Muszewska A."/>
            <person name="Steczkiewicz K."/>
            <person name="Masonjones S."/>
            <person name="Liao H.L."/>
            <person name="Gajdeczka M.T."/>
            <person name="Anike F."/>
            <person name="Vuek A."/>
            <person name="Anishchenko I.M."/>
            <person name="Voigt K."/>
            <person name="de Hoog G.S."/>
            <person name="Smith M.E."/>
            <person name="Heitman J."/>
            <person name="Vilgalys R."/>
            <person name="Stajich J.E."/>
        </authorList>
    </citation>
    <scope>NUCLEOTIDE SEQUENCE [LARGE SCALE GENOMIC DNA]</scope>
    <source>
        <strain evidence="9 10">CBS 357.93</strain>
    </source>
</reference>
<evidence type="ECO:0000256" key="6">
    <source>
        <dbReference type="ARBA" id="ARBA00023158"/>
    </source>
</evidence>
<dbReference type="PANTHER" id="PTHR23044">
    <property type="entry name" value="3'-5' EXONUCLEASE ERI1-RELATED"/>
    <property type="match status" value="1"/>
</dbReference>
<dbReference type="OrthoDB" id="448399at2759"/>
<dbReference type="Pfam" id="PF00929">
    <property type="entry name" value="RNase_T"/>
    <property type="match status" value="1"/>
</dbReference>
<evidence type="ECO:0000256" key="3">
    <source>
        <dbReference type="ARBA" id="ARBA00022722"/>
    </source>
</evidence>
<dbReference type="SUPFAM" id="SSF68906">
    <property type="entry name" value="SAP domain"/>
    <property type="match status" value="1"/>
</dbReference>
<keyword evidence="6" id="KW-0943">RNA-mediated gene silencing</keyword>
<dbReference type="STRING" id="86630.A0A367JS16"/>
<dbReference type="GO" id="GO:0005737">
    <property type="term" value="C:cytoplasm"/>
    <property type="evidence" value="ECO:0007669"/>
    <property type="project" value="UniProtKB-SubCell"/>
</dbReference>
<gene>
    <name evidence="9" type="ORF">CU097_010821</name>
</gene>
<evidence type="ECO:0000256" key="2">
    <source>
        <dbReference type="ARBA" id="ARBA00022490"/>
    </source>
</evidence>
<dbReference type="GO" id="GO:0031047">
    <property type="term" value="P:regulatory ncRNA-mediated gene silencing"/>
    <property type="evidence" value="ECO:0007669"/>
    <property type="project" value="UniProtKB-KW"/>
</dbReference>
<dbReference type="Gene3D" id="1.10.720.30">
    <property type="entry name" value="SAP domain"/>
    <property type="match status" value="1"/>
</dbReference>
<comment type="subcellular location">
    <subcellularLocation>
        <location evidence="1">Cytoplasm</location>
    </subcellularLocation>
</comment>
<dbReference type="GO" id="GO:0003676">
    <property type="term" value="F:nucleic acid binding"/>
    <property type="evidence" value="ECO:0007669"/>
    <property type="project" value="InterPro"/>
</dbReference>
<dbReference type="Pfam" id="PF02037">
    <property type="entry name" value="SAP"/>
    <property type="match status" value="1"/>
</dbReference>
<proteinExistence type="predicted"/>
<evidence type="ECO:0000256" key="7">
    <source>
        <dbReference type="SAM" id="Coils"/>
    </source>
</evidence>
<keyword evidence="3" id="KW-0540">Nuclease</keyword>
<dbReference type="InterPro" id="IPR013520">
    <property type="entry name" value="Ribonucl_H"/>
</dbReference>
<accession>A0A367JS16</accession>
<protein>
    <recommendedName>
        <fullName evidence="8">SAP domain-containing protein</fullName>
    </recommendedName>
</protein>
<evidence type="ECO:0000256" key="1">
    <source>
        <dbReference type="ARBA" id="ARBA00004496"/>
    </source>
</evidence>
<feature type="coiled-coil region" evidence="7">
    <location>
        <begin position="21"/>
        <end position="52"/>
    </location>
</feature>
<keyword evidence="2" id="KW-0963">Cytoplasm</keyword>
<feature type="domain" description="SAP" evidence="8">
    <location>
        <begin position="1"/>
        <end position="32"/>
    </location>
</feature>
<dbReference type="Gene3D" id="3.30.420.10">
    <property type="entry name" value="Ribonuclease H-like superfamily/Ribonuclease H"/>
    <property type="match status" value="1"/>
</dbReference>
<dbReference type="Proteomes" id="UP000252139">
    <property type="component" value="Unassembled WGS sequence"/>
</dbReference>
<dbReference type="InterPro" id="IPR047201">
    <property type="entry name" value="ERI-1_3'hExo-like"/>
</dbReference>
<dbReference type="PANTHER" id="PTHR23044:SF61">
    <property type="entry name" value="3'-5' EXORIBONUCLEASE 1-RELATED"/>
    <property type="match status" value="1"/>
</dbReference>
<dbReference type="InterPro" id="IPR003034">
    <property type="entry name" value="SAP_dom"/>
</dbReference>
<dbReference type="EMBL" id="PJQL01000784">
    <property type="protein sequence ID" value="RCH92750.1"/>
    <property type="molecule type" value="Genomic_DNA"/>
</dbReference>
<organism evidence="9 10">
    <name type="scientific">Rhizopus azygosporus</name>
    <name type="common">Rhizopus microsporus var. azygosporus</name>
    <dbReference type="NCBI Taxonomy" id="86630"/>
    <lineage>
        <taxon>Eukaryota</taxon>
        <taxon>Fungi</taxon>
        <taxon>Fungi incertae sedis</taxon>
        <taxon>Mucoromycota</taxon>
        <taxon>Mucoromycotina</taxon>
        <taxon>Mucoromycetes</taxon>
        <taxon>Mucorales</taxon>
        <taxon>Mucorineae</taxon>
        <taxon>Rhizopodaceae</taxon>
        <taxon>Rhizopus</taxon>
    </lineage>
</organism>
<dbReference type="GO" id="GO:0000175">
    <property type="term" value="F:3'-5'-RNA exonuclease activity"/>
    <property type="evidence" value="ECO:0007669"/>
    <property type="project" value="InterPro"/>
</dbReference>